<gene>
    <name evidence="12" type="ORF">OKJ99_36255</name>
</gene>
<keyword evidence="5" id="KW-0547">Nucleotide-binding</keyword>
<evidence type="ECO:0000313" key="13">
    <source>
        <dbReference type="Proteomes" id="UP001354931"/>
    </source>
</evidence>
<feature type="domain" description="Signal transduction histidine kinase subgroup 3 dimerisation and phosphoacceptor" evidence="11">
    <location>
        <begin position="202"/>
        <end position="252"/>
    </location>
</feature>
<dbReference type="EMBL" id="JAOZYC010000175">
    <property type="protein sequence ID" value="MEB8342961.1"/>
    <property type="molecule type" value="Genomic_DNA"/>
</dbReference>
<evidence type="ECO:0000259" key="10">
    <source>
        <dbReference type="Pfam" id="PF02518"/>
    </source>
</evidence>
<evidence type="ECO:0000256" key="4">
    <source>
        <dbReference type="ARBA" id="ARBA00022679"/>
    </source>
</evidence>
<evidence type="ECO:0000256" key="5">
    <source>
        <dbReference type="ARBA" id="ARBA00022741"/>
    </source>
</evidence>
<evidence type="ECO:0000256" key="9">
    <source>
        <dbReference type="SAM" id="Phobius"/>
    </source>
</evidence>
<keyword evidence="8" id="KW-0902">Two-component regulatory system</keyword>
<dbReference type="InterPro" id="IPR011712">
    <property type="entry name" value="Sig_transdc_His_kin_sub3_dim/P"/>
</dbReference>
<feature type="transmembrane region" description="Helical" evidence="9">
    <location>
        <begin position="89"/>
        <end position="115"/>
    </location>
</feature>
<dbReference type="Pfam" id="PF07730">
    <property type="entry name" value="HisKA_3"/>
    <property type="match status" value="1"/>
</dbReference>
<dbReference type="RefSeq" id="WP_326022555.1">
    <property type="nucleotide sequence ID" value="NZ_JAOZYC010000175.1"/>
</dbReference>
<dbReference type="InterPro" id="IPR003594">
    <property type="entry name" value="HATPase_dom"/>
</dbReference>
<feature type="transmembrane region" description="Helical" evidence="9">
    <location>
        <begin position="157"/>
        <end position="177"/>
    </location>
</feature>
<dbReference type="Pfam" id="PF02518">
    <property type="entry name" value="HATPase_c"/>
    <property type="match status" value="1"/>
</dbReference>
<keyword evidence="6 12" id="KW-0418">Kinase</keyword>
<accession>A0ABU6FJC5</accession>
<feature type="domain" description="Histidine kinase/HSP90-like ATPase" evidence="10">
    <location>
        <begin position="307"/>
        <end position="382"/>
    </location>
</feature>
<dbReference type="InterPro" id="IPR050482">
    <property type="entry name" value="Sensor_HK_TwoCompSys"/>
</dbReference>
<dbReference type="CDD" id="cd16917">
    <property type="entry name" value="HATPase_UhpB-NarQ-NarX-like"/>
    <property type="match status" value="1"/>
</dbReference>
<evidence type="ECO:0000256" key="6">
    <source>
        <dbReference type="ARBA" id="ARBA00022777"/>
    </source>
</evidence>
<dbReference type="Proteomes" id="UP001354931">
    <property type="component" value="Unassembled WGS sequence"/>
</dbReference>
<keyword evidence="3" id="KW-0597">Phosphoprotein</keyword>
<feature type="transmembrane region" description="Helical" evidence="9">
    <location>
        <begin position="65"/>
        <end position="83"/>
    </location>
</feature>
<organism evidence="12 13">
    <name type="scientific">Streptomyces endophyticus</name>
    <dbReference type="NCBI Taxonomy" id="714166"/>
    <lineage>
        <taxon>Bacteria</taxon>
        <taxon>Bacillati</taxon>
        <taxon>Actinomycetota</taxon>
        <taxon>Actinomycetes</taxon>
        <taxon>Kitasatosporales</taxon>
        <taxon>Streptomycetaceae</taxon>
        <taxon>Streptomyces</taxon>
    </lineage>
</organism>
<evidence type="ECO:0000313" key="12">
    <source>
        <dbReference type="EMBL" id="MEB8342961.1"/>
    </source>
</evidence>
<comment type="catalytic activity">
    <reaction evidence="1">
        <text>ATP + protein L-histidine = ADP + protein N-phospho-L-histidine.</text>
        <dbReference type="EC" id="2.7.13.3"/>
    </reaction>
</comment>
<dbReference type="Gene3D" id="3.30.565.10">
    <property type="entry name" value="Histidine kinase-like ATPase, C-terminal domain"/>
    <property type="match status" value="1"/>
</dbReference>
<dbReference type="PANTHER" id="PTHR24421:SF10">
    <property type="entry name" value="NITRATE_NITRITE SENSOR PROTEIN NARQ"/>
    <property type="match status" value="1"/>
</dbReference>
<protein>
    <recommendedName>
        <fullName evidence="2">histidine kinase</fullName>
        <ecNumber evidence="2">2.7.13.3</ecNumber>
    </recommendedName>
</protein>
<dbReference type="EC" id="2.7.13.3" evidence="2"/>
<evidence type="ECO:0000256" key="7">
    <source>
        <dbReference type="ARBA" id="ARBA00022840"/>
    </source>
</evidence>
<keyword evidence="4" id="KW-0808">Transferase</keyword>
<dbReference type="Gene3D" id="1.20.5.1930">
    <property type="match status" value="1"/>
</dbReference>
<keyword evidence="13" id="KW-1185">Reference proteome</keyword>
<keyword evidence="9" id="KW-1133">Transmembrane helix</keyword>
<keyword evidence="9" id="KW-0812">Transmembrane</keyword>
<sequence length="398" mass="41978">MHDEADGLATSGAATAVAGRRLGRLWSRLERWRGTPHAVDLVTAAGCFALMGLDIPGLARADNALNGTSATLVLALGAATLLLRRREPWGPWLSFVVGMVFLGWLHDVTLIQFALYSVARYRGRNSGILACCGYLVWACAAFALFEWPAYRGGESVSQFLALAVPIGVLATGVGIAARRIDLVRALEAKGAETALLQAVQQERSDVAGDVHDFVGRELTMLSVRAEVLSRRARGERWETDFDELSETARRAHLLLNEIVVRRGSGGGAPTPGLDALPRLAEESAAAGNEVAVEVDAAALAQSPLRQAAVYRVVQECLTNAAKHAPGRPVTVTVTVAANRLHVTVTNPLPTTAPDVPPVSAGTGTAGMAERVLSLGGTFSAGRTGSATYEVEATFPART</sequence>
<evidence type="ECO:0000256" key="1">
    <source>
        <dbReference type="ARBA" id="ARBA00000085"/>
    </source>
</evidence>
<evidence type="ECO:0000259" key="11">
    <source>
        <dbReference type="Pfam" id="PF07730"/>
    </source>
</evidence>
<name>A0ABU6FJC5_9ACTN</name>
<evidence type="ECO:0000256" key="2">
    <source>
        <dbReference type="ARBA" id="ARBA00012438"/>
    </source>
</evidence>
<dbReference type="PANTHER" id="PTHR24421">
    <property type="entry name" value="NITRATE/NITRITE SENSOR PROTEIN NARX-RELATED"/>
    <property type="match status" value="1"/>
</dbReference>
<keyword evidence="7" id="KW-0067">ATP-binding</keyword>
<dbReference type="SUPFAM" id="SSF55874">
    <property type="entry name" value="ATPase domain of HSP90 chaperone/DNA topoisomerase II/histidine kinase"/>
    <property type="match status" value="1"/>
</dbReference>
<dbReference type="InterPro" id="IPR036890">
    <property type="entry name" value="HATPase_C_sf"/>
</dbReference>
<reference evidence="12 13" key="1">
    <citation type="submission" date="2022-10" db="EMBL/GenBank/DDBJ databases">
        <authorList>
            <person name="Xie J."/>
            <person name="Shen N."/>
        </authorList>
    </citation>
    <scope>NUCLEOTIDE SEQUENCE [LARGE SCALE GENOMIC DNA]</scope>
    <source>
        <strain evidence="12 13">YIM65594</strain>
    </source>
</reference>
<keyword evidence="9" id="KW-0472">Membrane</keyword>
<proteinExistence type="predicted"/>
<comment type="caution">
    <text evidence="12">The sequence shown here is derived from an EMBL/GenBank/DDBJ whole genome shotgun (WGS) entry which is preliminary data.</text>
</comment>
<evidence type="ECO:0000256" key="8">
    <source>
        <dbReference type="ARBA" id="ARBA00023012"/>
    </source>
</evidence>
<feature type="transmembrane region" description="Helical" evidence="9">
    <location>
        <begin position="127"/>
        <end position="145"/>
    </location>
</feature>
<evidence type="ECO:0000256" key="3">
    <source>
        <dbReference type="ARBA" id="ARBA00022553"/>
    </source>
</evidence>
<dbReference type="GO" id="GO:0016301">
    <property type="term" value="F:kinase activity"/>
    <property type="evidence" value="ECO:0007669"/>
    <property type="project" value="UniProtKB-KW"/>
</dbReference>